<dbReference type="InterPro" id="IPR043502">
    <property type="entry name" value="DNA/RNA_pol_sf"/>
</dbReference>
<evidence type="ECO:0000313" key="1">
    <source>
        <dbReference type="EMBL" id="MDY5155359.1"/>
    </source>
</evidence>
<dbReference type="AlphaFoldDB" id="A0AAW9HZB3"/>
<sequence>MQQRLGENRWGGTSITYTGTTTARRWGQLETYGGKLVENIVHAIARDLVVTGMHAVAKVGHRIAMHVHDEIVIDEPTDSGFTVTQACQLMCVLPGWAVGLPLAADGYECEFYRKD</sequence>
<dbReference type="Proteomes" id="UP001281731">
    <property type="component" value="Unassembled WGS sequence"/>
</dbReference>
<reference evidence="1" key="1">
    <citation type="submission" date="2023-10" db="EMBL/GenBank/DDBJ databases">
        <title>Whole Genome based description of the genera Actinobaculum and Actinotignum reveals a complex phylogenetic relationship within the species included in the genus Actinotignum.</title>
        <authorList>
            <person name="Jensen C.S."/>
            <person name="Dargis R."/>
            <person name="Kemp M."/>
            <person name="Christensen J.J."/>
        </authorList>
    </citation>
    <scope>NUCLEOTIDE SEQUENCE</scope>
    <source>
        <strain evidence="1">SLA_B511</strain>
    </source>
</reference>
<evidence type="ECO:0008006" key="3">
    <source>
        <dbReference type="Google" id="ProtNLM"/>
    </source>
</evidence>
<accession>A0AAW9HZB3</accession>
<protein>
    <recommendedName>
        <fullName evidence="3">DNA-directed DNA polymerase family A palm domain-containing protein</fullName>
    </recommendedName>
</protein>
<dbReference type="SUPFAM" id="SSF56672">
    <property type="entry name" value="DNA/RNA polymerases"/>
    <property type="match status" value="1"/>
</dbReference>
<proteinExistence type="predicted"/>
<gene>
    <name evidence="1" type="ORF">R6G80_06425</name>
</gene>
<name>A0AAW9HZB3_9ACTO</name>
<comment type="caution">
    <text evidence="1">The sequence shown here is derived from an EMBL/GenBank/DDBJ whole genome shotgun (WGS) entry which is preliminary data.</text>
</comment>
<evidence type="ECO:0000313" key="2">
    <source>
        <dbReference type="Proteomes" id="UP001281731"/>
    </source>
</evidence>
<dbReference type="RefSeq" id="WP_022866842.1">
    <property type="nucleotide sequence ID" value="NZ_CAMYCL010000006.1"/>
</dbReference>
<dbReference type="EMBL" id="JAWNGC010000007">
    <property type="protein sequence ID" value="MDY5155359.1"/>
    <property type="molecule type" value="Genomic_DNA"/>
</dbReference>
<organism evidence="1 2">
    <name type="scientific">Actinotignum urinale</name>
    <dbReference type="NCBI Taxonomy" id="190146"/>
    <lineage>
        <taxon>Bacteria</taxon>
        <taxon>Bacillati</taxon>
        <taxon>Actinomycetota</taxon>
        <taxon>Actinomycetes</taxon>
        <taxon>Actinomycetales</taxon>
        <taxon>Actinomycetaceae</taxon>
        <taxon>Actinotignum</taxon>
    </lineage>
</organism>